<reference evidence="11" key="1">
    <citation type="submission" date="2025-08" db="UniProtKB">
        <authorList>
            <consortium name="RefSeq"/>
        </authorList>
    </citation>
    <scope>IDENTIFICATION</scope>
</reference>
<evidence type="ECO:0000256" key="1">
    <source>
        <dbReference type="ARBA" id="ARBA00004230"/>
    </source>
</evidence>
<evidence type="ECO:0000256" key="7">
    <source>
        <dbReference type="ARBA" id="ARBA00034142"/>
    </source>
</evidence>
<accession>A0A3Q0IZ72</accession>
<keyword evidence="4" id="KW-0969">Cilium</keyword>
<gene>
    <name evidence="11" type="primary">LOC103512127</name>
</gene>
<keyword evidence="3 8" id="KW-0175">Coiled coil</keyword>
<keyword evidence="10" id="KW-1185">Reference proteome</keyword>
<proteinExistence type="inferred from homology"/>
<feature type="domain" description="Trichohyalin-plectin-homology" evidence="9">
    <location>
        <begin position="135"/>
        <end position="478"/>
    </location>
</feature>
<dbReference type="AlphaFoldDB" id="A0A3Q0IZ72"/>
<dbReference type="InterPro" id="IPR043597">
    <property type="entry name" value="TPH_dom"/>
</dbReference>
<keyword evidence="5" id="KW-0966">Cell projection</keyword>
<evidence type="ECO:0000313" key="11">
    <source>
        <dbReference type="RefSeq" id="XP_026681494.1"/>
    </source>
</evidence>
<feature type="coiled-coil region" evidence="8">
    <location>
        <begin position="218"/>
        <end position="279"/>
    </location>
</feature>
<organism evidence="10 11">
    <name type="scientific">Diaphorina citri</name>
    <name type="common">Asian citrus psyllid</name>
    <dbReference type="NCBI Taxonomy" id="121845"/>
    <lineage>
        <taxon>Eukaryota</taxon>
        <taxon>Metazoa</taxon>
        <taxon>Ecdysozoa</taxon>
        <taxon>Arthropoda</taxon>
        <taxon>Hexapoda</taxon>
        <taxon>Insecta</taxon>
        <taxon>Pterygota</taxon>
        <taxon>Neoptera</taxon>
        <taxon>Paraneoptera</taxon>
        <taxon>Hemiptera</taxon>
        <taxon>Sternorrhyncha</taxon>
        <taxon>Psylloidea</taxon>
        <taxon>Psyllidae</taxon>
        <taxon>Diaphorininae</taxon>
        <taxon>Diaphorina</taxon>
    </lineage>
</organism>
<dbReference type="PANTHER" id="PTHR15504">
    <property type="entry name" value="NASOPHARYNGEAL EPITHELIUM SPECIFIC PROTEIN 1"/>
    <property type="match status" value="1"/>
</dbReference>
<evidence type="ECO:0000256" key="8">
    <source>
        <dbReference type="SAM" id="Coils"/>
    </source>
</evidence>
<comment type="subcellular location">
    <subcellularLocation>
        <location evidence="1">Cell projection</location>
        <location evidence="1">Cilium</location>
        <location evidence="1">Flagellum</location>
    </subcellularLocation>
</comment>
<dbReference type="RefSeq" id="XP_026681494.1">
    <property type="nucleotide sequence ID" value="XM_026825693.1"/>
</dbReference>
<evidence type="ECO:0000256" key="6">
    <source>
        <dbReference type="ARBA" id="ARBA00034116"/>
    </source>
</evidence>
<name>A0A3Q0IZ72_DIACI</name>
<feature type="coiled-coil region" evidence="8">
    <location>
        <begin position="310"/>
        <end position="343"/>
    </location>
</feature>
<evidence type="ECO:0000256" key="4">
    <source>
        <dbReference type="ARBA" id="ARBA00023069"/>
    </source>
</evidence>
<dbReference type="Proteomes" id="UP000079169">
    <property type="component" value="Unplaced"/>
</dbReference>
<dbReference type="PaxDb" id="121845-A0A3Q0IZ72"/>
<evidence type="ECO:0000256" key="5">
    <source>
        <dbReference type="ARBA" id="ARBA00023273"/>
    </source>
</evidence>
<dbReference type="STRING" id="121845.A0A3Q0IZ72"/>
<dbReference type="InterPro" id="IPR033253">
    <property type="entry name" value="CFAP45"/>
</dbReference>
<feature type="coiled-coil region" evidence="8">
    <location>
        <begin position="397"/>
        <end position="475"/>
    </location>
</feature>
<dbReference type="GeneID" id="103512127"/>
<evidence type="ECO:0000256" key="2">
    <source>
        <dbReference type="ARBA" id="ARBA00022846"/>
    </source>
</evidence>
<protein>
    <recommendedName>
        <fullName evidence="7">Cilia- and flagella-associated protein 45</fullName>
    </recommendedName>
</protein>
<keyword evidence="2" id="KW-0282">Flagellum</keyword>
<evidence type="ECO:0000313" key="10">
    <source>
        <dbReference type="Proteomes" id="UP000079169"/>
    </source>
</evidence>
<dbReference type="GO" id="GO:0031514">
    <property type="term" value="C:motile cilium"/>
    <property type="evidence" value="ECO:0007669"/>
    <property type="project" value="UniProtKB-SubCell"/>
</dbReference>
<evidence type="ECO:0000256" key="3">
    <source>
        <dbReference type="ARBA" id="ARBA00023054"/>
    </source>
</evidence>
<comment type="similarity">
    <text evidence="6">Belongs to the CFAP45 family.</text>
</comment>
<evidence type="ECO:0000259" key="9">
    <source>
        <dbReference type="Pfam" id="PF13868"/>
    </source>
</evidence>
<dbReference type="Pfam" id="PF13868">
    <property type="entry name" value="TPH"/>
    <property type="match status" value="1"/>
</dbReference>
<dbReference type="PANTHER" id="PTHR15504:SF0">
    <property type="entry name" value="CILIA- AND FLAGELLA-ASSOCIATED PROTEIN 45"/>
    <property type="match status" value="1"/>
</dbReference>
<sequence>MKKYKTKTQCRRDEVLDGLKGFPQDGRKRVTIIANDHARVVLIPEENRSSSDFIKVKESKYESLIDVTRRPNLEERQEYVNKMKEDNIKRETNLMNIIKSVKIVKPKLSTLESKQDEEKRIREKHIKQRAEALRLEEEDVMKLLNSEIARAKCSAIQQKQIDQKLLKEKVDKEMEEKRVKDMLERNEFLFYKAKTKDEEQKRDTKKKFVEFLEKQVKVKEVEKSLRKKEIEQEITEKNLRLAQQNKKDLEELLRREEDRRNLLNHNKNSILEAQKLKEKEIEEEKILSAKMEDIWRQKDEQQKSAQDHFNRQLEERNKVFELLAKQKKEENELRLEAEEFAMRRRNNEFDREWRQKEKERILNELEKRKSFQEGILRQIDDKYKQKTIEIIDELKEVQKMANKLKDMDSKIEEHNKKLKDEKQKMTGYIVEQAQEKLRKEEQEKVETEIWRNKIKDMEQRRKEKLRKAIEKKIEDLRSHDISDELINSVRQKADILESKIQ</sequence>